<name>A0AAU8MZV7_9GAMM</name>
<accession>A0AAU8MZV7</accession>
<proteinExistence type="predicted"/>
<sequence length="149" mass="16437">MNRKGTNLLLRVGALPLSGGVIVGLLPVLLIGREYFESAGYFFVFFLIGAVLSVLVGLPLVLFIDRFFSVYRARYIVGGIVCSFLILIILDGPIRPQHWHLWGGLEFWGRRAVLLKVFIFLSIVATAGAVYSGLVLVINKFMPAHSNEG</sequence>
<protein>
    <submittedName>
        <fullName evidence="2">Uncharacterized protein</fullName>
    </submittedName>
</protein>
<feature type="transmembrane region" description="Helical" evidence="1">
    <location>
        <begin position="114"/>
        <end position="138"/>
    </location>
</feature>
<dbReference type="RefSeq" id="WP_363800463.1">
    <property type="nucleotide sequence ID" value="NZ_CP159925.1"/>
</dbReference>
<gene>
    <name evidence="2" type="ORF">ABU614_10205</name>
</gene>
<dbReference type="AlphaFoldDB" id="A0AAU8MZV7"/>
<reference evidence="2" key="1">
    <citation type="submission" date="2024-06" db="EMBL/GenBank/DDBJ databases">
        <authorList>
            <person name="Li S."/>
        </authorList>
    </citation>
    <scope>NUCLEOTIDE SEQUENCE</scope>
    <source>
        <strain evidence="2">SR10</strain>
    </source>
</reference>
<evidence type="ECO:0000313" key="2">
    <source>
        <dbReference type="EMBL" id="XCO77129.1"/>
    </source>
</evidence>
<organism evidence="2">
    <name type="scientific">Lysobacter firmicutimachus</name>
    <dbReference type="NCBI Taxonomy" id="1792846"/>
    <lineage>
        <taxon>Bacteria</taxon>
        <taxon>Pseudomonadati</taxon>
        <taxon>Pseudomonadota</taxon>
        <taxon>Gammaproteobacteria</taxon>
        <taxon>Lysobacterales</taxon>
        <taxon>Lysobacteraceae</taxon>
        <taxon>Lysobacter</taxon>
    </lineage>
</organism>
<keyword evidence="1" id="KW-0812">Transmembrane</keyword>
<feature type="transmembrane region" description="Helical" evidence="1">
    <location>
        <begin position="75"/>
        <end position="94"/>
    </location>
</feature>
<feature type="transmembrane region" description="Helical" evidence="1">
    <location>
        <begin position="12"/>
        <end position="32"/>
    </location>
</feature>
<dbReference type="EMBL" id="CP159925">
    <property type="protein sequence ID" value="XCO77129.1"/>
    <property type="molecule type" value="Genomic_DNA"/>
</dbReference>
<feature type="transmembrane region" description="Helical" evidence="1">
    <location>
        <begin position="38"/>
        <end position="63"/>
    </location>
</feature>
<keyword evidence="1" id="KW-1133">Transmembrane helix</keyword>
<evidence type="ECO:0000256" key="1">
    <source>
        <dbReference type="SAM" id="Phobius"/>
    </source>
</evidence>
<keyword evidence="1" id="KW-0472">Membrane</keyword>